<reference evidence="2" key="1">
    <citation type="submission" date="2021-02" db="EMBL/GenBank/DDBJ databases">
        <authorList>
            <person name="Nowell W R."/>
        </authorList>
    </citation>
    <scope>NUCLEOTIDE SEQUENCE</scope>
</reference>
<evidence type="ECO:0000313" key="1">
    <source>
        <dbReference type="EMBL" id="CAF0939651.1"/>
    </source>
</evidence>
<proteinExistence type="predicted"/>
<protein>
    <submittedName>
        <fullName evidence="2">Uncharacterized protein</fullName>
    </submittedName>
</protein>
<gene>
    <name evidence="1" type="ORF">IZO911_LOCUS14358</name>
    <name evidence="2" type="ORF">KXQ929_LOCUS21047</name>
    <name evidence="3" type="ORF">OKA104_LOCUS31452</name>
</gene>
<evidence type="ECO:0000313" key="2">
    <source>
        <dbReference type="EMBL" id="CAF3868130.1"/>
    </source>
</evidence>
<accession>A0A819FMG1</accession>
<organism evidence="2 4">
    <name type="scientific">Adineta steineri</name>
    <dbReference type="NCBI Taxonomy" id="433720"/>
    <lineage>
        <taxon>Eukaryota</taxon>
        <taxon>Metazoa</taxon>
        <taxon>Spiralia</taxon>
        <taxon>Gnathifera</taxon>
        <taxon>Rotifera</taxon>
        <taxon>Eurotatoria</taxon>
        <taxon>Bdelloidea</taxon>
        <taxon>Adinetida</taxon>
        <taxon>Adinetidae</taxon>
        <taxon>Adineta</taxon>
    </lineage>
</organism>
<name>A0A819FMG1_9BILA</name>
<dbReference type="Proteomes" id="UP000663881">
    <property type="component" value="Unassembled WGS sequence"/>
</dbReference>
<dbReference type="EMBL" id="CAJOAY010003571">
    <property type="protein sequence ID" value="CAF4029119.1"/>
    <property type="molecule type" value="Genomic_DNA"/>
</dbReference>
<dbReference type="Proteomes" id="UP000663868">
    <property type="component" value="Unassembled WGS sequence"/>
</dbReference>
<dbReference type="EMBL" id="CAJOBB010001517">
    <property type="protein sequence ID" value="CAF3868130.1"/>
    <property type="molecule type" value="Genomic_DNA"/>
</dbReference>
<evidence type="ECO:0000313" key="3">
    <source>
        <dbReference type="EMBL" id="CAF4029119.1"/>
    </source>
</evidence>
<dbReference type="Proteomes" id="UP000663860">
    <property type="component" value="Unassembled WGS sequence"/>
</dbReference>
<evidence type="ECO:0000313" key="4">
    <source>
        <dbReference type="Proteomes" id="UP000663868"/>
    </source>
</evidence>
<dbReference type="AlphaFoldDB" id="A0A819FMG1"/>
<sequence length="189" mass="20269">MISICNLPFRTFLASTSATTSPTCGKVTSPLGEILSLPPSFPKITYTQYTSSFTASSTLATLSFIIMGEGGNGAVHYWLLDEVSVNHTNTNADVLTNGNFETGDLSGWTQYCNTNVNCDGKSTNNSGHTVPTGSGPCYSGSYCVFDSCLNTDYLEQSFPTVPGDFYIISYYLRTGANDAGPLQMYVTLT</sequence>
<dbReference type="EMBL" id="CAJNOE010000119">
    <property type="protein sequence ID" value="CAF0939651.1"/>
    <property type="molecule type" value="Genomic_DNA"/>
</dbReference>
<dbReference type="Gene3D" id="2.60.120.260">
    <property type="entry name" value="Galactose-binding domain-like"/>
    <property type="match status" value="1"/>
</dbReference>
<comment type="caution">
    <text evidence="2">The sequence shown here is derived from an EMBL/GenBank/DDBJ whole genome shotgun (WGS) entry which is preliminary data.</text>
</comment>